<dbReference type="GO" id="GO:0005576">
    <property type="term" value="C:extracellular region"/>
    <property type="evidence" value="ECO:0007669"/>
    <property type="project" value="UniProtKB-SubCell"/>
</dbReference>
<reference evidence="9" key="1">
    <citation type="submission" date="2021-02" db="EMBL/GenBank/DDBJ databases">
        <title>Comparative genomics reveals that relaxation of natural selection precedes convergent phenotypic evolution of cavefish.</title>
        <authorList>
            <person name="Peng Z."/>
        </authorList>
    </citation>
    <scope>NUCLEOTIDE SEQUENCE</scope>
    <source>
        <tissue evidence="9">Muscle</tissue>
    </source>
</reference>
<keyword evidence="6" id="KW-0340">Growth factor binding</keyword>
<evidence type="ECO:0000313" key="9">
    <source>
        <dbReference type="EMBL" id="KAI7801721.1"/>
    </source>
</evidence>
<feature type="signal peptide" evidence="8">
    <location>
        <begin position="1"/>
        <end position="24"/>
    </location>
</feature>
<keyword evidence="3" id="KW-0964">Secreted</keyword>
<dbReference type="AlphaFoldDB" id="A0A9W7WJG2"/>
<dbReference type="Pfam" id="PF06473">
    <property type="entry name" value="FGF-BP1"/>
    <property type="match status" value="1"/>
</dbReference>
<accession>A0A9W7WJG2</accession>
<sequence length="208" mass="23156">MRVKDVALVLIFACVAQQFLQVDSVKDKQRRGRAQPGKGERRRGQKNETGPKASGDTVVRGRFSTKDKAQCTWVAASEGDRFLLGVTCANEGTDFECKYVAKPTTCQQYSSNSEAYWKQIGRSLKKQKGLCRDFTARVKAVMCRRAPKEAHFRLVLTRSSSGVPSPPPGSPPCPGRVDKLKRAEEYCTSSWSSLCTFLFLMVENDECS</sequence>
<evidence type="ECO:0000256" key="3">
    <source>
        <dbReference type="ARBA" id="ARBA00022525"/>
    </source>
</evidence>
<organism evidence="9 10">
    <name type="scientific">Triplophysa rosa</name>
    <name type="common">Cave loach</name>
    <dbReference type="NCBI Taxonomy" id="992332"/>
    <lineage>
        <taxon>Eukaryota</taxon>
        <taxon>Metazoa</taxon>
        <taxon>Chordata</taxon>
        <taxon>Craniata</taxon>
        <taxon>Vertebrata</taxon>
        <taxon>Euteleostomi</taxon>
        <taxon>Actinopterygii</taxon>
        <taxon>Neopterygii</taxon>
        <taxon>Teleostei</taxon>
        <taxon>Ostariophysi</taxon>
        <taxon>Cypriniformes</taxon>
        <taxon>Nemacheilidae</taxon>
        <taxon>Triplophysa</taxon>
    </lineage>
</organism>
<gene>
    <name evidence="9" type="ORF">IRJ41_017612</name>
</gene>
<dbReference type="GO" id="GO:0019838">
    <property type="term" value="F:growth factor binding"/>
    <property type="evidence" value="ECO:0007669"/>
    <property type="project" value="UniProtKB-KW"/>
</dbReference>
<evidence type="ECO:0000256" key="7">
    <source>
        <dbReference type="SAM" id="MobiDB-lite"/>
    </source>
</evidence>
<dbReference type="InterPro" id="IPR010510">
    <property type="entry name" value="FGF1-bd"/>
</dbReference>
<keyword evidence="5" id="KW-1015">Disulfide bond</keyword>
<protein>
    <submittedName>
        <fullName evidence="9">Fibroblast growth factor-binding protein 1</fullName>
    </submittedName>
</protein>
<comment type="caution">
    <text evidence="9">The sequence shown here is derived from an EMBL/GenBank/DDBJ whole genome shotgun (WGS) entry which is preliminary data.</text>
</comment>
<proteinExistence type="inferred from homology"/>
<dbReference type="EMBL" id="JAFHDT010000013">
    <property type="protein sequence ID" value="KAI7801721.1"/>
    <property type="molecule type" value="Genomic_DNA"/>
</dbReference>
<keyword evidence="4 8" id="KW-0732">Signal</keyword>
<comment type="subcellular location">
    <subcellularLocation>
        <location evidence="1">Secreted</location>
    </subcellularLocation>
</comment>
<feature type="chain" id="PRO_5040879381" evidence="8">
    <location>
        <begin position="25"/>
        <end position="208"/>
    </location>
</feature>
<name>A0A9W7WJG2_TRIRA</name>
<dbReference type="Proteomes" id="UP001059041">
    <property type="component" value="Linkage Group LG13"/>
</dbReference>
<comment type="similarity">
    <text evidence="2">Belongs to the fibroblast growth factor-binding protein family.</text>
</comment>
<evidence type="ECO:0000256" key="5">
    <source>
        <dbReference type="ARBA" id="ARBA00023157"/>
    </source>
</evidence>
<evidence type="ECO:0000256" key="2">
    <source>
        <dbReference type="ARBA" id="ARBA00008326"/>
    </source>
</evidence>
<evidence type="ECO:0000256" key="4">
    <source>
        <dbReference type="ARBA" id="ARBA00022729"/>
    </source>
</evidence>
<evidence type="ECO:0000256" key="1">
    <source>
        <dbReference type="ARBA" id="ARBA00004613"/>
    </source>
</evidence>
<evidence type="ECO:0000313" key="10">
    <source>
        <dbReference type="Proteomes" id="UP001059041"/>
    </source>
</evidence>
<dbReference type="PANTHER" id="PTHR15258">
    <property type="entry name" value="FGF BINDING PROTEIN-RELATED"/>
    <property type="match status" value="1"/>
</dbReference>
<evidence type="ECO:0000256" key="6">
    <source>
        <dbReference type="ARBA" id="ARBA00023183"/>
    </source>
</evidence>
<evidence type="ECO:0000256" key="8">
    <source>
        <dbReference type="SAM" id="SignalP"/>
    </source>
</evidence>
<feature type="region of interest" description="Disordered" evidence="7">
    <location>
        <begin position="26"/>
        <end position="58"/>
    </location>
</feature>
<dbReference type="PANTHER" id="PTHR15258:SF2">
    <property type="entry name" value="FIBROBLAST GROWTH FACTOR-BINDING PROTEIN 1"/>
    <property type="match status" value="1"/>
</dbReference>
<dbReference type="GO" id="GO:0007267">
    <property type="term" value="P:cell-cell signaling"/>
    <property type="evidence" value="ECO:0007669"/>
    <property type="project" value="TreeGrafter"/>
</dbReference>
<keyword evidence="10" id="KW-1185">Reference proteome</keyword>